<dbReference type="Proteomes" id="UP000631670">
    <property type="component" value="Unassembled WGS sequence"/>
</dbReference>
<gene>
    <name evidence="1" type="ORF">H4696_009793</name>
</gene>
<accession>A0ABR9IHN4</accession>
<keyword evidence="2" id="KW-1185">Reference proteome</keyword>
<proteinExistence type="predicted"/>
<protein>
    <submittedName>
        <fullName evidence="1">Uncharacterized protein</fullName>
    </submittedName>
</protein>
<dbReference type="EMBL" id="JADBEG010000001">
    <property type="protein sequence ID" value="MBE1502693.1"/>
    <property type="molecule type" value="Genomic_DNA"/>
</dbReference>
<sequence>MTTRETWPCADCGHCHYASQECADHPWTDWCPYEGLDCPPDVKQRRAAAEAELLERYGPNPTLDELLPPAED</sequence>
<dbReference type="RefSeq" id="WP_086864777.1">
    <property type="nucleotide sequence ID" value="NZ_JADBEG010000001.1"/>
</dbReference>
<evidence type="ECO:0000313" key="1">
    <source>
        <dbReference type="EMBL" id="MBE1502693.1"/>
    </source>
</evidence>
<name>A0ABR9IHN4_9PSEU</name>
<reference evidence="1 2" key="1">
    <citation type="submission" date="2020-10" db="EMBL/GenBank/DDBJ databases">
        <title>Sequencing the genomes of 1000 actinobacteria strains.</title>
        <authorList>
            <person name="Klenk H.-P."/>
        </authorList>
    </citation>
    <scope>NUCLEOTIDE SEQUENCE [LARGE SCALE GENOMIC DNA]</scope>
    <source>
        <strain evidence="1 2">DSM 44653</strain>
    </source>
</reference>
<evidence type="ECO:0000313" key="2">
    <source>
        <dbReference type="Proteomes" id="UP000631670"/>
    </source>
</evidence>
<organism evidence="1 2">
    <name type="scientific">Amycolatopsis lexingtonensis</name>
    <dbReference type="NCBI Taxonomy" id="218822"/>
    <lineage>
        <taxon>Bacteria</taxon>
        <taxon>Bacillati</taxon>
        <taxon>Actinomycetota</taxon>
        <taxon>Actinomycetes</taxon>
        <taxon>Pseudonocardiales</taxon>
        <taxon>Pseudonocardiaceae</taxon>
        <taxon>Amycolatopsis</taxon>
    </lineage>
</organism>
<comment type="caution">
    <text evidence="1">The sequence shown here is derived from an EMBL/GenBank/DDBJ whole genome shotgun (WGS) entry which is preliminary data.</text>
</comment>